<reference evidence="2" key="1">
    <citation type="journal article" date="2009" name="Plant Mol. Biol.">
        <title>Insights into corn genes derived from large-scale cDNA sequencing.</title>
        <authorList>
            <person name="Alexandrov N.N."/>
            <person name="Brover V.V."/>
            <person name="Freidin S."/>
            <person name="Troukhan M.E."/>
            <person name="Tatarinova T.V."/>
            <person name="Zhang H."/>
            <person name="Swaller T.J."/>
            <person name="Lu Y.P."/>
            <person name="Bouck J."/>
            <person name="Flavell R.B."/>
            <person name="Feldmann K.A."/>
        </authorList>
    </citation>
    <scope>NUCLEOTIDE SEQUENCE</scope>
</reference>
<feature type="region of interest" description="Disordered" evidence="1">
    <location>
        <begin position="1"/>
        <end position="88"/>
    </location>
</feature>
<dbReference type="ExpressionAtlas" id="B6TCP6">
    <property type="expression patterns" value="baseline and differential"/>
</dbReference>
<dbReference type="PANTHER" id="PTHR33638:SF1">
    <property type="entry name" value="SELENOPROTEIN H"/>
    <property type="match status" value="1"/>
</dbReference>
<dbReference type="EMBL" id="EU962761">
    <property type="protein sequence ID" value="ACG34879.1"/>
    <property type="molecule type" value="mRNA"/>
</dbReference>
<sequence length="183" mass="19805">MPPKRKSPATIAPAAGSPRKTRIMAAAAAAGKRATEPAPAKAVPAKKEDEAAVAELKGRKRVKKEAEPKGRKRGKKEAEAVAPAAEEEDGVDVAAVGKRVIVEACTQCRQFKIRAQKVKEDLESYVSGVSVIINPQKPRRGCLEIREEGGEVFISLLNMPRPFTPMKKLDMDKVIKDIAKKIS</sequence>
<proteinExistence type="evidence at transcript level"/>
<accession>B6TCP6</accession>
<protein>
    <submittedName>
        <fullName evidence="2">SelT/selW/selH selenoprotein domain containing protein</fullName>
    </submittedName>
</protein>
<dbReference type="PANTHER" id="PTHR33638">
    <property type="entry name" value="SELENOPROTEIN H"/>
    <property type="match status" value="1"/>
</dbReference>
<dbReference type="InterPro" id="IPR052674">
    <property type="entry name" value="SelWTH-like"/>
</dbReference>
<feature type="compositionally biased region" description="Low complexity" evidence="1">
    <location>
        <begin position="25"/>
        <end position="43"/>
    </location>
</feature>
<evidence type="ECO:0000256" key="1">
    <source>
        <dbReference type="SAM" id="MobiDB-lite"/>
    </source>
</evidence>
<name>B6TCP6_MAIZE</name>
<evidence type="ECO:0000313" key="2">
    <source>
        <dbReference type="EMBL" id="ACG34879.1"/>
    </source>
</evidence>
<organism evidence="2">
    <name type="scientific">Zea mays</name>
    <name type="common">Maize</name>
    <dbReference type="NCBI Taxonomy" id="4577"/>
    <lineage>
        <taxon>Eukaryota</taxon>
        <taxon>Viridiplantae</taxon>
        <taxon>Streptophyta</taxon>
        <taxon>Embryophyta</taxon>
        <taxon>Tracheophyta</taxon>
        <taxon>Spermatophyta</taxon>
        <taxon>Magnoliopsida</taxon>
        <taxon>Liliopsida</taxon>
        <taxon>Poales</taxon>
        <taxon>Poaceae</taxon>
        <taxon>PACMAD clade</taxon>
        <taxon>Panicoideae</taxon>
        <taxon>Andropogonodae</taxon>
        <taxon>Andropogoneae</taxon>
        <taxon>Tripsacinae</taxon>
        <taxon>Zea</taxon>
    </lineage>
</organism>
<dbReference type="AlphaFoldDB" id="B6TCP6"/>